<name>A0ABU8H383_9SPHN</name>
<dbReference type="InterPro" id="IPR011014">
    <property type="entry name" value="MscS_channel_TM-2"/>
</dbReference>
<dbReference type="Gene3D" id="3.30.70.100">
    <property type="match status" value="1"/>
</dbReference>
<comment type="caution">
    <text evidence="11">The sequence shown here is derived from an EMBL/GenBank/DDBJ whole genome shotgun (WGS) entry which is preliminary data.</text>
</comment>
<dbReference type="PANTHER" id="PTHR30347:SF9">
    <property type="entry name" value="MINICONDUCTANCE MECHANOSENSITIVE CHANNEL MSCM"/>
    <property type="match status" value="1"/>
</dbReference>
<dbReference type="EMBL" id="JBBBDM010000003">
    <property type="protein sequence ID" value="MEI5687480.1"/>
    <property type="molecule type" value="Genomic_DNA"/>
</dbReference>
<gene>
    <name evidence="11" type="ORF">V8201_10375</name>
</gene>
<keyword evidence="4 7" id="KW-0812">Transmembrane</keyword>
<evidence type="ECO:0000259" key="9">
    <source>
        <dbReference type="Pfam" id="PF00924"/>
    </source>
</evidence>
<proteinExistence type="inferred from homology"/>
<accession>A0ABU8H383</accession>
<dbReference type="InterPro" id="IPR011066">
    <property type="entry name" value="MscS_channel_C_sf"/>
</dbReference>
<feature type="transmembrane region" description="Helical" evidence="7">
    <location>
        <begin position="363"/>
        <end position="382"/>
    </location>
</feature>
<dbReference type="InterPro" id="IPR023408">
    <property type="entry name" value="MscS_beta-dom_sf"/>
</dbReference>
<keyword evidence="5 7" id="KW-1133">Transmembrane helix</keyword>
<evidence type="ECO:0000313" key="12">
    <source>
        <dbReference type="Proteomes" id="UP001367771"/>
    </source>
</evidence>
<feature type="transmembrane region" description="Helical" evidence="7">
    <location>
        <begin position="394"/>
        <end position="427"/>
    </location>
</feature>
<dbReference type="InterPro" id="IPR010920">
    <property type="entry name" value="LSM_dom_sf"/>
</dbReference>
<feature type="signal peptide" evidence="8">
    <location>
        <begin position="1"/>
        <end position="26"/>
    </location>
</feature>
<feature type="transmembrane region" description="Helical" evidence="7">
    <location>
        <begin position="577"/>
        <end position="597"/>
    </location>
</feature>
<evidence type="ECO:0000256" key="6">
    <source>
        <dbReference type="ARBA" id="ARBA00023136"/>
    </source>
</evidence>
<dbReference type="SUPFAM" id="SSF82861">
    <property type="entry name" value="Mechanosensitive channel protein MscS (YggB), transmembrane region"/>
    <property type="match status" value="1"/>
</dbReference>
<feature type="chain" id="PRO_5046276532" evidence="8">
    <location>
        <begin position="27"/>
        <end position="798"/>
    </location>
</feature>
<reference evidence="11 12" key="1">
    <citation type="journal article" date="2013" name="Int. J. Syst. Evol. Microbiol.">
        <title>Sphingomonas kyungheensis sp. nov., a bacterium with ginsenoside-converting activity isolated from soil of a ginseng field.</title>
        <authorList>
            <person name="Son H.M."/>
            <person name="Yang J.E."/>
            <person name="Park Y."/>
            <person name="Han C.K."/>
            <person name="Kim S.G."/>
            <person name="Kook M."/>
            <person name="Yi T.H."/>
        </authorList>
    </citation>
    <scope>NUCLEOTIDE SEQUENCE [LARGE SCALE GENOMIC DNA]</scope>
    <source>
        <strain evidence="11 12">LMG 26582</strain>
    </source>
</reference>
<feature type="transmembrane region" description="Helical" evidence="7">
    <location>
        <begin position="479"/>
        <end position="504"/>
    </location>
</feature>
<dbReference type="Pfam" id="PF12607">
    <property type="entry name" value="DUF3772"/>
    <property type="match status" value="1"/>
</dbReference>
<feature type="transmembrane region" description="Helical" evidence="7">
    <location>
        <begin position="247"/>
        <end position="266"/>
    </location>
</feature>
<keyword evidence="12" id="KW-1185">Reference proteome</keyword>
<feature type="domain" description="Mechanosensitive ion channel MscS" evidence="9">
    <location>
        <begin position="620"/>
        <end position="683"/>
    </location>
</feature>
<feature type="transmembrane region" description="Helical" evidence="7">
    <location>
        <begin position="202"/>
        <end position="220"/>
    </location>
</feature>
<feature type="domain" description="DUF3772" evidence="10">
    <location>
        <begin position="128"/>
        <end position="187"/>
    </location>
</feature>
<evidence type="ECO:0000256" key="1">
    <source>
        <dbReference type="ARBA" id="ARBA00004651"/>
    </source>
</evidence>
<sequence>MTALARRWWIGLLALVMLALALPAAAQTSPVDAATKQLAAAEAALDAVDKALDTKVDRETRGKLRDQALGAQSDARDAAEQLRDQLALIDARIAGLGPPVAGVVEAPDIRAERRLLAQARSSLDSKVKRGQLVTVEAGQLVTEIDETQAEEINQRIAARTPSPLSPHFWSDIVSALPRDGRRVSSFVGRGWSQVQIGLRGGFPIGALLGGLAALALLLPVRQALRRLGQRYLVADAPGHRVRRSANALWRVFVGTVMPMGAAFLFVQGLRWSSLLAPSWNGLADALVAAAGFSGLIAAVGAAFLMARQPSWRVVALTDATAAALRPVAWGCAALTFFVILVNAFNTAAGVSPTALVTTQVIEIILHLILIAGTLIVIGRLRAAEAADGESAAEAAASAGVGAITLALWLVVAGAAIALLIGYIGLAIVTVQAVLWATLLAVSTYLLMVVIDDVATSLFQRDSRIGLTLRHGMGIGGSAVDQFGVLLSAVLRLAVIVVALGLLLYPFGAGFGSLLDRVGGLARGVTVGGIAISPGTILKFVAVLALGLFLVRQFTAWLDQRYLPSTDLDMSVRNSIRLVARYLAIALAVVWALASLGIGMERIALLLSALSVGIGFGLQAITSNFVSGLILLAERPIKIGDLIRVGTDEGDVKRISVRSTEIELADHSTLIVPNSELITKSVLNKTLAGPMGRIQIHFSVPIATDADRVRTIVLETFAIEPMVLDTPGPVALVDGIADGRIVFNCLAHVSSPRSTGEARSNVLLTLLRRMREEGIDLGTVPQRVEWVTMPPPFGDGANA</sequence>
<dbReference type="PANTHER" id="PTHR30347">
    <property type="entry name" value="POTASSIUM CHANNEL RELATED"/>
    <property type="match status" value="1"/>
</dbReference>
<dbReference type="InterPro" id="IPR006685">
    <property type="entry name" value="MscS_channel_2nd"/>
</dbReference>
<dbReference type="Pfam" id="PF00924">
    <property type="entry name" value="MS_channel_2nd"/>
    <property type="match status" value="1"/>
</dbReference>
<evidence type="ECO:0000256" key="4">
    <source>
        <dbReference type="ARBA" id="ARBA00022692"/>
    </source>
</evidence>
<keyword evidence="6 7" id="KW-0472">Membrane</keyword>
<dbReference type="Gene3D" id="1.10.287.1260">
    <property type="match status" value="1"/>
</dbReference>
<feature type="transmembrane region" description="Helical" evidence="7">
    <location>
        <begin position="603"/>
        <end position="631"/>
    </location>
</feature>
<evidence type="ECO:0000256" key="8">
    <source>
        <dbReference type="SAM" id="SignalP"/>
    </source>
</evidence>
<dbReference type="Gene3D" id="2.30.30.60">
    <property type="match status" value="1"/>
</dbReference>
<feature type="transmembrane region" description="Helical" evidence="7">
    <location>
        <begin position="327"/>
        <end position="351"/>
    </location>
</feature>
<feature type="transmembrane region" description="Helical" evidence="7">
    <location>
        <begin position="286"/>
        <end position="306"/>
    </location>
</feature>
<keyword evidence="3" id="KW-1003">Cell membrane</keyword>
<keyword evidence="8" id="KW-0732">Signal</keyword>
<dbReference type="SUPFAM" id="SSF50182">
    <property type="entry name" value="Sm-like ribonucleoproteins"/>
    <property type="match status" value="1"/>
</dbReference>
<dbReference type="RefSeq" id="WP_336545222.1">
    <property type="nucleotide sequence ID" value="NZ_JBBBDM010000003.1"/>
</dbReference>
<evidence type="ECO:0000256" key="2">
    <source>
        <dbReference type="ARBA" id="ARBA00008017"/>
    </source>
</evidence>
<dbReference type="InterPro" id="IPR022249">
    <property type="entry name" value="DUF3772"/>
</dbReference>
<comment type="similarity">
    <text evidence="2">Belongs to the MscS (TC 1.A.23) family.</text>
</comment>
<evidence type="ECO:0000256" key="7">
    <source>
        <dbReference type="SAM" id="Phobius"/>
    </source>
</evidence>
<evidence type="ECO:0000259" key="10">
    <source>
        <dbReference type="Pfam" id="PF12607"/>
    </source>
</evidence>
<comment type="subcellular location">
    <subcellularLocation>
        <location evidence="1">Cell membrane</location>
        <topology evidence="1">Multi-pass membrane protein</topology>
    </subcellularLocation>
</comment>
<organism evidence="11 12">
    <name type="scientific">Sphingomonas kyungheensis</name>
    <dbReference type="NCBI Taxonomy" id="1069987"/>
    <lineage>
        <taxon>Bacteria</taxon>
        <taxon>Pseudomonadati</taxon>
        <taxon>Pseudomonadota</taxon>
        <taxon>Alphaproteobacteria</taxon>
        <taxon>Sphingomonadales</taxon>
        <taxon>Sphingomonadaceae</taxon>
        <taxon>Sphingomonas</taxon>
    </lineage>
</organism>
<protein>
    <submittedName>
        <fullName evidence="11">DUF3772 domain-containing protein</fullName>
    </submittedName>
</protein>
<evidence type="ECO:0000313" key="11">
    <source>
        <dbReference type="EMBL" id="MEI5687480.1"/>
    </source>
</evidence>
<evidence type="ECO:0000256" key="3">
    <source>
        <dbReference type="ARBA" id="ARBA00022475"/>
    </source>
</evidence>
<dbReference type="InterPro" id="IPR052702">
    <property type="entry name" value="MscS-like_channel"/>
</dbReference>
<evidence type="ECO:0000256" key="5">
    <source>
        <dbReference type="ARBA" id="ARBA00022989"/>
    </source>
</evidence>
<dbReference type="Proteomes" id="UP001367771">
    <property type="component" value="Unassembled WGS sequence"/>
</dbReference>
<dbReference type="SUPFAM" id="SSF82689">
    <property type="entry name" value="Mechanosensitive channel protein MscS (YggB), C-terminal domain"/>
    <property type="match status" value="1"/>
</dbReference>
<feature type="transmembrane region" description="Helical" evidence="7">
    <location>
        <begin position="524"/>
        <end position="550"/>
    </location>
</feature>
<feature type="transmembrane region" description="Helical" evidence="7">
    <location>
        <begin position="433"/>
        <end position="458"/>
    </location>
</feature>